<dbReference type="Gene3D" id="3.20.20.70">
    <property type="entry name" value="Aldolase class I"/>
    <property type="match status" value="1"/>
</dbReference>
<dbReference type="SFLD" id="SFLDG01123">
    <property type="entry name" value="methyltransferase_(Class_B)"/>
    <property type="match status" value="1"/>
</dbReference>
<dbReference type="SUPFAM" id="SSF48452">
    <property type="entry name" value="TPR-like"/>
    <property type="match status" value="1"/>
</dbReference>
<evidence type="ECO:0000313" key="9">
    <source>
        <dbReference type="EMBL" id="QPJ60991.1"/>
    </source>
</evidence>
<dbReference type="InterPro" id="IPR006158">
    <property type="entry name" value="Cobalamin-bd"/>
</dbReference>
<dbReference type="GO" id="GO:0005829">
    <property type="term" value="C:cytosol"/>
    <property type="evidence" value="ECO:0007669"/>
    <property type="project" value="TreeGrafter"/>
</dbReference>
<dbReference type="InterPro" id="IPR034466">
    <property type="entry name" value="Methyltransferase_Class_B"/>
</dbReference>
<feature type="domain" description="B12-binding" evidence="7">
    <location>
        <begin position="24"/>
        <end position="157"/>
    </location>
</feature>
<dbReference type="Gene3D" id="1.25.40.10">
    <property type="entry name" value="Tetratricopeptide repeat domain"/>
    <property type="match status" value="1"/>
</dbReference>
<keyword evidence="5" id="KW-0411">Iron-sulfur</keyword>
<dbReference type="KEGG" id="nli:G3M70_03435"/>
<evidence type="ECO:0000259" key="8">
    <source>
        <dbReference type="PROSITE" id="PS51918"/>
    </source>
</evidence>
<evidence type="ECO:0000313" key="10">
    <source>
        <dbReference type="Proteomes" id="UP000594688"/>
    </source>
</evidence>
<dbReference type="InterPro" id="IPR011990">
    <property type="entry name" value="TPR-like_helical_dom_sf"/>
</dbReference>
<sequence>MKILVCQPPGRFPGDRYVCPFPSRWTSMFQGYPVFIYYPYELAYLSTLLKREFPDDYVKLIDGTYLRFTAEDYIQYLDQEKPDWLIFEVDTVTYKESLRIAKAMKAKYGTRVIITGQYPTAFPESVIADGMDYACIGEFEYAVVDILNGLDPKTISGVYPNSYRKVLDIDSLPDPEDEDIRRIDYSYCGGHRWTKYREIEVHASRGCPYTCDFCVAGTVYYEKENWRFRSPQRIVAEIENLRRKYPEMEGCWFNEETHIIRKKDIMSFCQALIDSGNNDLRYEAMANHQRIDEEILEMIKKAGYYKLRLGIETIDEATGKSIGRKTKADRLHELLRSAKRLGIEIYGTFMIGASGSTPEGDRKTIDYGKKLISEDLISSWQCSISVPHPGTTFHKKAQENGWLATNDLESFNGSSGTVVSYPNYSSEQIMDSVQLMSREFRDARVQETVRPKRSLAAEKTAILKQDKPEIDKLVKSMNARFESDPKGAAEEAEMILEKFPQLLSPRYVLGKVAVLEGQLQQAREQFEYVYKTAVDYDDALMFGAGAHYRLGMICIEEDKRDEALQHFKMCMHLSPDHQEARKQYWQLIPDTIPEAEPAVVS</sequence>
<dbReference type="Pfam" id="PF02310">
    <property type="entry name" value="B12-binding"/>
    <property type="match status" value="1"/>
</dbReference>
<dbReference type="SFLD" id="SFLDG01082">
    <property type="entry name" value="B12-binding_domain_containing"/>
    <property type="match status" value="1"/>
</dbReference>
<dbReference type="Pfam" id="PF04055">
    <property type="entry name" value="Radical_SAM"/>
    <property type="match status" value="1"/>
</dbReference>
<dbReference type="InterPro" id="IPR013785">
    <property type="entry name" value="Aldolase_TIM"/>
</dbReference>
<accession>A0A7T0FZN3</accession>
<dbReference type="GO" id="GO:0003824">
    <property type="term" value="F:catalytic activity"/>
    <property type="evidence" value="ECO:0007669"/>
    <property type="project" value="InterPro"/>
</dbReference>
<dbReference type="InterPro" id="IPR051198">
    <property type="entry name" value="BchE-like"/>
</dbReference>
<dbReference type="Gene3D" id="3.40.50.280">
    <property type="entry name" value="Cobalamin-binding domain"/>
    <property type="match status" value="1"/>
</dbReference>
<dbReference type="SFLD" id="SFLDS00029">
    <property type="entry name" value="Radical_SAM"/>
    <property type="match status" value="1"/>
</dbReference>
<dbReference type="EMBL" id="CP048685">
    <property type="protein sequence ID" value="QPJ60991.1"/>
    <property type="molecule type" value="Genomic_DNA"/>
</dbReference>
<dbReference type="PROSITE" id="PS51918">
    <property type="entry name" value="RADICAL_SAM"/>
    <property type="match status" value="1"/>
</dbReference>
<protein>
    <submittedName>
        <fullName evidence="9">Radical SAM protein</fullName>
    </submittedName>
</protein>
<organism evidence="9 10">
    <name type="scientific">Candidatus Nitronauta litoralis</name>
    <dbReference type="NCBI Taxonomy" id="2705533"/>
    <lineage>
        <taxon>Bacteria</taxon>
        <taxon>Pseudomonadati</taxon>
        <taxon>Nitrospinota/Tectimicrobiota group</taxon>
        <taxon>Nitrospinota</taxon>
        <taxon>Nitrospinia</taxon>
        <taxon>Nitrospinales</taxon>
        <taxon>Nitrospinaceae</taxon>
        <taxon>Candidatus Nitronauta</taxon>
    </lineage>
</organism>
<evidence type="ECO:0000256" key="1">
    <source>
        <dbReference type="ARBA" id="ARBA00001966"/>
    </source>
</evidence>
<dbReference type="PANTHER" id="PTHR43409">
    <property type="entry name" value="ANAEROBIC MAGNESIUM-PROTOPORPHYRIN IX MONOMETHYL ESTER CYCLASE-RELATED"/>
    <property type="match status" value="1"/>
</dbReference>
<proteinExistence type="predicted"/>
<keyword evidence="4" id="KW-0408">Iron</keyword>
<evidence type="ECO:0000256" key="6">
    <source>
        <dbReference type="PROSITE-ProRule" id="PRU00339"/>
    </source>
</evidence>
<dbReference type="AlphaFoldDB" id="A0A7T0FZN3"/>
<dbReference type="GO" id="GO:0046872">
    <property type="term" value="F:metal ion binding"/>
    <property type="evidence" value="ECO:0007669"/>
    <property type="project" value="UniProtKB-KW"/>
</dbReference>
<keyword evidence="2" id="KW-0949">S-adenosyl-L-methionine</keyword>
<evidence type="ECO:0000256" key="2">
    <source>
        <dbReference type="ARBA" id="ARBA00022691"/>
    </source>
</evidence>
<dbReference type="CDD" id="cd01335">
    <property type="entry name" value="Radical_SAM"/>
    <property type="match status" value="1"/>
</dbReference>
<keyword evidence="6" id="KW-0802">TPR repeat</keyword>
<evidence type="ECO:0000259" key="7">
    <source>
        <dbReference type="PROSITE" id="PS51332"/>
    </source>
</evidence>
<dbReference type="PROSITE" id="PS50005">
    <property type="entry name" value="TPR"/>
    <property type="match status" value="1"/>
</dbReference>
<evidence type="ECO:0000256" key="5">
    <source>
        <dbReference type="ARBA" id="ARBA00023014"/>
    </source>
</evidence>
<feature type="repeat" description="TPR" evidence="6">
    <location>
        <begin position="544"/>
        <end position="577"/>
    </location>
</feature>
<name>A0A7T0FZN3_9BACT</name>
<evidence type="ECO:0000256" key="3">
    <source>
        <dbReference type="ARBA" id="ARBA00022723"/>
    </source>
</evidence>
<dbReference type="PANTHER" id="PTHR43409:SF16">
    <property type="entry name" value="SLR0320 PROTEIN"/>
    <property type="match status" value="1"/>
</dbReference>
<dbReference type="InterPro" id="IPR007197">
    <property type="entry name" value="rSAM"/>
</dbReference>
<dbReference type="GO" id="GO:0051539">
    <property type="term" value="F:4 iron, 4 sulfur cluster binding"/>
    <property type="evidence" value="ECO:0007669"/>
    <property type="project" value="UniProtKB-KW"/>
</dbReference>
<keyword evidence="3" id="KW-0479">Metal-binding</keyword>
<dbReference type="InterPro" id="IPR019734">
    <property type="entry name" value="TPR_rpt"/>
</dbReference>
<dbReference type="InterPro" id="IPR006638">
    <property type="entry name" value="Elp3/MiaA/NifB-like_rSAM"/>
</dbReference>
<feature type="domain" description="Radical SAM core" evidence="8">
    <location>
        <begin position="193"/>
        <end position="415"/>
    </location>
</feature>
<dbReference type="SMART" id="SM00729">
    <property type="entry name" value="Elp3"/>
    <property type="match status" value="1"/>
</dbReference>
<dbReference type="SUPFAM" id="SSF102114">
    <property type="entry name" value="Radical SAM enzymes"/>
    <property type="match status" value="1"/>
</dbReference>
<dbReference type="PROSITE" id="PS51332">
    <property type="entry name" value="B12_BINDING"/>
    <property type="match status" value="1"/>
</dbReference>
<dbReference type="Proteomes" id="UP000594688">
    <property type="component" value="Chromosome"/>
</dbReference>
<comment type="cofactor">
    <cofactor evidence="1">
        <name>[4Fe-4S] cluster</name>
        <dbReference type="ChEBI" id="CHEBI:49883"/>
    </cofactor>
</comment>
<gene>
    <name evidence="9" type="ORF">G3M70_03435</name>
</gene>
<dbReference type="GO" id="GO:0031419">
    <property type="term" value="F:cobalamin binding"/>
    <property type="evidence" value="ECO:0007669"/>
    <property type="project" value="InterPro"/>
</dbReference>
<evidence type="ECO:0000256" key="4">
    <source>
        <dbReference type="ARBA" id="ARBA00023004"/>
    </source>
</evidence>
<dbReference type="SMART" id="SM00028">
    <property type="entry name" value="TPR"/>
    <property type="match status" value="1"/>
</dbReference>
<reference evidence="9 10" key="1">
    <citation type="submission" date="2020-02" db="EMBL/GenBank/DDBJ databases">
        <title>Genomic and physiological characterization of two novel Nitrospinaceae genera.</title>
        <authorList>
            <person name="Mueller A.J."/>
            <person name="Jung M.-Y."/>
            <person name="Strachan C.R."/>
            <person name="Herbold C.W."/>
            <person name="Kirkegaard R.H."/>
            <person name="Daims H."/>
        </authorList>
    </citation>
    <scope>NUCLEOTIDE SEQUENCE [LARGE SCALE GENOMIC DNA]</scope>
    <source>
        <strain evidence="9">EB</strain>
    </source>
</reference>
<dbReference type="InterPro" id="IPR058240">
    <property type="entry name" value="rSAM_sf"/>
</dbReference>